<dbReference type="Pfam" id="PF00291">
    <property type="entry name" value="PALP"/>
    <property type="match status" value="1"/>
</dbReference>
<evidence type="ECO:0000259" key="5">
    <source>
        <dbReference type="Pfam" id="PF00291"/>
    </source>
</evidence>
<keyword evidence="3" id="KW-0808">Transferase</keyword>
<dbReference type="PANTHER" id="PTHR10314">
    <property type="entry name" value="CYSTATHIONINE BETA-SYNTHASE"/>
    <property type="match status" value="1"/>
</dbReference>
<organism evidence="6 7">
    <name type="scientific">Actinophytocola oryzae</name>
    <dbReference type="NCBI Taxonomy" id="502181"/>
    <lineage>
        <taxon>Bacteria</taxon>
        <taxon>Bacillati</taxon>
        <taxon>Actinomycetota</taxon>
        <taxon>Actinomycetes</taxon>
        <taxon>Pseudonocardiales</taxon>
        <taxon>Pseudonocardiaceae</taxon>
    </lineage>
</organism>
<evidence type="ECO:0000256" key="2">
    <source>
        <dbReference type="ARBA" id="ARBA00011738"/>
    </source>
</evidence>
<dbReference type="NCBIfam" id="TIGR03945">
    <property type="entry name" value="PLP_SbnA_fam"/>
    <property type="match status" value="1"/>
</dbReference>
<dbReference type="InterPro" id="IPR001926">
    <property type="entry name" value="TrpB-like_PALP"/>
</dbReference>
<evidence type="ECO:0000313" key="7">
    <source>
        <dbReference type="Proteomes" id="UP000294927"/>
    </source>
</evidence>
<keyword evidence="7" id="KW-1185">Reference proteome</keyword>
<dbReference type="Proteomes" id="UP000294927">
    <property type="component" value="Unassembled WGS sequence"/>
</dbReference>
<sequence>MIHANAMDVVTDDVFVALPYLSRHADVFLKVEGLNPAGSIKLKTAVGLVEDAERRGVLSVGVPLIESSSGNLGVALSCICAAKGYDFTCVVDPNTSESSIAHMRALGTEVVVVRKPDTNGGYLNTRIDYIREQLRRRPEMVWLNQYANPANPAAHHDRTARSLLDGLQHIDHLFVGAGSTGTFVGCATYLREHSPHTRIIAVDSVGSVTFGTASGPRRIPGLGASRRPELCRPALAHEVVHVAERDAIRECRRIARNTGLLVGGSTGSVLAAITAYEDRFRGGRPRVAAISPDLGDRYLRTVYDDNWVRAHFGEIGTEDPLVATAER</sequence>
<name>A0A4R7VKD6_9PSEU</name>
<comment type="subunit">
    <text evidence="2">Homodimer.</text>
</comment>
<dbReference type="GO" id="GO:0016740">
    <property type="term" value="F:transferase activity"/>
    <property type="evidence" value="ECO:0007669"/>
    <property type="project" value="UniProtKB-KW"/>
</dbReference>
<dbReference type="InterPro" id="IPR050214">
    <property type="entry name" value="Cys_Synth/Cystath_Beta-Synth"/>
</dbReference>
<accession>A0A4R7VKD6</accession>
<evidence type="ECO:0000256" key="4">
    <source>
        <dbReference type="ARBA" id="ARBA00022898"/>
    </source>
</evidence>
<protein>
    <submittedName>
        <fullName evidence="6">Cysteine synthase A</fullName>
    </submittedName>
</protein>
<reference evidence="6 7" key="1">
    <citation type="submission" date="2019-03" db="EMBL/GenBank/DDBJ databases">
        <title>Genomic Encyclopedia of Archaeal and Bacterial Type Strains, Phase II (KMG-II): from individual species to whole genera.</title>
        <authorList>
            <person name="Goeker M."/>
        </authorList>
    </citation>
    <scope>NUCLEOTIDE SEQUENCE [LARGE SCALE GENOMIC DNA]</scope>
    <source>
        <strain evidence="6 7">DSM 45499</strain>
    </source>
</reference>
<evidence type="ECO:0000313" key="6">
    <source>
        <dbReference type="EMBL" id="TDV49934.1"/>
    </source>
</evidence>
<dbReference type="InterPro" id="IPR023927">
    <property type="entry name" value="SbnA"/>
</dbReference>
<dbReference type="RefSeq" id="WP_133904608.1">
    <property type="nucleotide sequence ID" value="NZ_SOCP01000007.1"/>
</dbReference>
<dbReference type="InterPro" id="IPR036052">
    <property type="entry name" value="TrpB-like_PALP_sf"/>
</dbReference>
<dbReference type="Gene3D" id="3.40.50.1100">
    <property type="match status" value="2"/>
</dbReference>
<dbReference type="OrthoDB" id="5176350at2"/>
<dbReference type="GO" id="GO:1901605">
    <property type="term" value="P:alpha-amino acid metabolic process"/>
    <property type="evidence" value="ECO:0007669"/>
    <property type="project" value="UniProtKB-ARBA"/>
</dbReference>
<comment type="cofactor">
    <cofactor evidence="1">
        <name>pyridoxal 5'-phosphate</name>
        <dbReference type="ChEBI" id="CHEBI:597326"/>
    </cofactor>
</comment>
<feature type="domain" description="Tryptophan synthase beta chain-like PALP" evidence="5">
    <location>
        <begin position="16"/>
        <end position="288"/>
    </location>
</feature>
<proteinExistence type="predicted"/>
<keyword evidence="4" id="KW-0663">Pyridoxal phosphate</keyword>
<dbReference type="EMBL" id="SOCP01000007">
    <property type="protein sequence ID" value="TDV49934.1"/>
    <property type="molecule type" value="Genomic_DNA"/>
</dbReference>
<dbReference type="SUPFAM" id="SSF53686">
    <property type="entry name" value="Tryptophan synthase beta subunit-like PLP-dependent enzymes"/>
    <property type="match status" value="1"/>
</dbReference>
<dbReference type="CDD" id="cd01561">
    <property type="entry name" value="CBS_like"/>
    <property type="match status" value="1"/>
</dbReference>
<gene>
    <name evidence="6" type="ORF">CLV71_107282</name>
</gene>
<dbReference type="AlphaFoldDB" id="A0A4R7VKD6"/>
<evidence type="ECO:0000256" key="1">
    <source>
        <dbReference type="ARBA" id="ARBA00001933"/>
    </source>
</evidence>
<comment type="caution">
    <text evidence="6">The sequence shown here is derived from an EMBL/GenBank/DDBJ whole genome shotgun (WGS) entry which is preliminary data.</text>
</comment>
<evidence type="ECO:0000256" key="3">
    <source>
        <dbReference type="ARBA" id="ARBA00022679"/>
    </source>
</evidence>